<feature type="repeat" description="ANK" evidence="3">
    <location>
        <begin position="31"/>
        <end position="65"/>
    </location>
</feature>
<dbReference type="PROSITE" id="PS50088">
    <property type="entry name" value="ANK_REPEAT"/>
    <property type="match status" value="4"/>
</dbReference>
<gene>
    <name evidence="4" type="ORF">CK510_27640</name>
</gene>
<keyword evidence="1" id="KW-0677">Repeat</keyword>
<evidence type="ECO:0000256" key="3">
    <source>
        <dbReference type="PROSITE-ProRule" id="PRU00023"/>
    </source>
</evidence>
<sequence length="569" mass="63111">MKIHDYIIQGNITGVRGELANGVDIDSLDKSSQTSLIWAVSRHNASLEMVQFLVENGADVNAIGGISNYTVLGFAIQSGNIDKIKYLLEIGVNIHSPGANGCDVLIDAICSQNISQGENLISILRLLIAKGANLGKNQCGASALTAAAWESRFDVVDFLLAAGADREQLQWTELMYTIVFGSVEEVKQLIGGGADLEARDCCNRTPWILSLQVGKIEKAELLLPSPSEREKYLTSEETELMCAIKNNHLELLKWLITQGFDVEAADHYGTTPLVMAGERGATACVIILLESGADASKSGKYDLKAINSASNLEIVKLLVDAGEDLSDINDETRQLLTGLSGDYEISNIDQKQYLSGKYRQFGTANPEVMKIEFWHEMVRSRTTAWAGRNNFDDTDNAFGDKAVWCFQRFGRTITQLPDGRIIQIGGEHEDYYDPDFCIYNDVVVSQNDGTFTILGYPQEEFPPTDFHSATQVGEYIYIIGNLGYDSGIIYGDTPVYRLNCHTFAIEKVETSGEKPGWISRHRAYYREPSHIYITGGKFFSKTGDKKNYIDNKNSYILDLIKMHWSQTIA</sequence>
<dbReference type="InterPro" id="IPR015915">
    <property type="entry name" value="Kelch-typ_b-propeller"/>
</dbReference>
<evidence type="ECO:0000313" key="4">
    <source>
        <dbReference type="EMBL" id="PAX49814.1"/>
    </source>
</evidence>
<evidence type="ECO:0000256" key="2">
    <source>
        <dbReference type="ARBA" id="ARBA00023043"/>
    </source>
</evidence>
<proteinExistence type="predicted"/>
<dbReference type="EMBL" id="NTFS01000522">
    <property type="protein sequence ID" value="PAX49814.1"/>
    <property type="molecule type" value="Genomic_DNA"/>
</dbReference>
<dbReference type="SUPFAM" id="SSF50965">
    <property type="entry name" value="Galactose oxidase, central domain"/>
    <property type="match status" value="1"/>
</dbReference>
<keyword evidence="5" id="KW-1185">Reference proteome</keyword>
<evidence type="ECO:0000313" key="5">
    <source>
        <dbReference type="Proteomes" id="UP000218238"/>
    </source>
</evidence>
<organism evidence="4 5">
    <name type="scientific">Brunnivagina elsteri CCALA 953</name>
    <dbReference type="NCBI Taxonomy" id="987040"/>
    <lineage>
        <taxon>Bacteria</taxon>
        <taxon>Bacillati</taxon>
        <taxon>Cyanobacteriota</taxon>
        <taxon>Cyanophyceae</taxon>
        <taxon>Nostocales</taxon>
        <taxon>Calotrichaceae</taxon>
        <taxon>Brunnivagina</taxon>
    </lineage>
</organism>
<dbReference type="Pfam" id="PF12796">
    <property type="entry name" value="Ank_2"/>
    <property type="match status" value="2"/>
</dbReference>
<dbReference type="Gene3D" id="2.120.10.80">
    <property type="entry name" value="Kelch-type beta propeller"/>
    <property type="match status" value="1"/>
</dbReference>
<comment type="caution">
    <text evidence="4">The sequence shown here is derived from an EMBL/GenBank/DDBJ whole genome shotgun (WGS) entry which is preliminary data.</text>
</comment>
<dbReference type="OrthoDB" id="6692170at2"/>
<dbReference type="InterPro" id="IPR036770">
    <property type="entry name" value="Ankyrin_rpt-contain_sf"/>
</dbReference>
<dbReference type="InterPro" id="IPR011043">
    <property type="entry name" value="Gal_Oxase/kelch_b-propeller"/>
</dbReference>
<dbReference type="Proteomes" id="UP000218238">
    <property type="component" value="Unassembled WGS sequence"/>
</dbReference>
<protein>
    <submittedName>
        <fullName evidence="4">Uncharacterized protein</fullName>
    </submittedName>
</protein>
<feature type="repeat" description="ANK" evidence="3">
    <location>
        <begin position="67"/>
        <end position="99"/>
    </location>
</feature>
<feature type="repeat" description="ANK" evidence="3">
    <location>
        <begin position="235"/>
        <end position="267"/>
    </location>
</feature>
<dbReference type="AlphaFoldDB" id="A0A2A2TAX7"/>
<dbReference type="SUPFAM" id="SSF48403">
    <property type="entry name" value="Ankyrin repeat"/>
    <property type="match status" value="2"/>
</dbReference>
<name>A0A2A2TAX7_9CYAN</name>
<dbReference type="Gene3D" id="1.25.40.20">
    <property type="entry name" value="Ankyrin repeat-containing domain"/>
    <property type="match status" value="1"/>
</dbReference>
<dbReference type="InterPro" id="IPR002110">
    <property type="entry name" value="Ankyrin_rpt"/>
</dbReference>
<keyword evidence="2 3" id="KW-0040">ANK repeat</keyword>
<accession>A0A2A2TAX7</accession>
<reference evidence="4 5" key="1">
    <citation type="submission" date="2017-08" db="EMBL/GenBank/DDBJ databases">
        <title>Draft genome sequence of filamentous cyanobacterium Calothrix elsteri CCALA 953.</title>
        <authorList>
            <person name="Gagunashvili A.N."/>
            <person name="Elster J."/>
            <person name="Andresson O.S."/>
        </authorList>
    </citation>
    <scope>NUCLEOTIDE SEQUENCE [LARGE SCALE GENOMIC DNA]</scope>
    <source>
        <strain evidence="4 5">CCALA 953</strain>
    </source>
</reference>
<dbReference type="PROSITE" id="PS50297">
    <property type="entry name" value="ANK_REP_REGION"/>
    <property type="match status" value="2"/>
</dbReference>
<dbReference type="SMART" id="SM00248">
    <property type="entry name" value="ANK"/>
    <property type="match status" value="9"/>
</dbReference>
<feature type="repeat" description="ANK" evidence="3">
    <location>
        <begin position="268"/>
        <end position="300"/>
    </location>
</feature>
<dbReference type="PANTHER" id="PTHR24126">
    <property type="entry name" value="ANKYRIN REPEAT, PH AND SEC7 DOMAIN CONTAINING PROTEIN SECG-RELATED"/>
    <property type="match status" value="1"/>
</dbReference>
<evidence type="ECO:0000256" key="1">
    <source>
        <dbReference type="ARBA" id="ARBA00022737"/>
    </source>
</evidence>